<organism evidence="3 4">
    <name type="scientific">Theileria annulata</name>
    <dbReference type="NCBI Taxonomy" id="5874"/>
    <lineage>
        <taxon>Eukaryota</taxon>
        <taxon>Sar</taxon>
        <taxon>Alveolata</taxon>
        <taxon>Apicomplexa</taxon>
        <taxon>Aconoidasida</taxon>
        <taxon>Piroplasmida</taxon>
        <taxon>Theileriidae</taxon>
        <taxon>Theileria</taxon>
    </lineage>
</organism>
<sequence>MLDYTSPRNSTPLSCDSAYTQAEAVKSDYGRHQSFTWHNAVGKNNELVSVFKISLKTKDYEIVTPYDVDLAKHHAKHIKTVRHPFILKVLDSYESDSAICIITERCYPFKSKYLASDPTLGISQVCSALNFLHKKCKLVYSMVNPYGIGVKEDGSWCLYNFELVSDIDKTLSQHQNVVKNHISFNDGWRPTIQNLNLNSVHFDNWQLAVFICWVYALISDNEERCNIKRYGFDFNSFRLIVPKVLHQFLNELLGDGEVDLDMVLKTNPYFKDNITFNTITFISELHIKTQFEIEEFFTKLPENINKIPVLIRCKQLLPEILKSINLCKNFLPMILDCVIMICKSIVLQDFRKHVYPSILDLFKDNDKSIRFCLLKRINELDELLDENQVSQDMFEYFYVGFTDPSPQIRGETIKSLSYLIRKINSKQKVSCTYSLLKCVSDSEPTIRANSIICFAKIIPFIEPELVSKVLPQVWRNGLHDTFLKSKIASLESISASHIFLTPEDKAHSLIPLVSETLLDPDVQVRRLSFDTISKLLDSLKPFAIPGNFIPNQFLQKVLRNQLVKRVGKFNLSNYIYISVYILVDFYIYYSILTH</sequence>
<dbReference type="PROSITE" id="PS50077">
    <property type="entry name" value="HEAT_REPEAT"/>
    <property type="match status" value="2"/>
</dbReference>
<dbReference type="FunCoup" id="Q4UIB7">
    <property type="interactions" value="464"/>
</dbReference>
<dbReference type="VEuPathDB" id="PiroplasmaDB:TA06430"/>
<dbReference type="Gene3D" id="3.30.200.20">
    <property type="entry name" value="Phosphorylase Kinase, domain 1"/>
    <property type="match status" value="1"/>
</dbReference>
<dbReference type="EMBL" id="CR940347">
    <property type="protein sequence ID" value="CAI73172.1"/>
    <property type="molecule type" value="Genomic_DNA"/>
</dbReference>
<keyword evidence="2" id="KW-0812">Transmembrane</keyword>
<dbReference type="InterPro" id="IPR011989">
    <property type="entry name" value="ARM-like"/>
</dbReference>
<gene>
    <name evidence="3" type="ORF">TA06430</name>
</gene>
<dbReference type="AlphaFoldDB" id="Q4UIB7"/>
<keyword evidence="2" id="KW-0472">Membrane</keyword>
<dbReference type="eggNOG" id="KOG1243">
    <property type="taxonomic scope" value="Eukaryota"/>
</dbReference>
<evidence type="ECO:0000313" key="4">
    <source>
        <dbReference type="Proteomes" id="UP000001950"/>
    </source>
</evidence>
<dbReference type="STRING" id="5874.Q4UIB7"/>
<dbReference type="OrthoDB" id="447103at2759"/>
<feature type="repeat" description="HEAT" evidence="1">
    <location>
        <begin position="354"/>
        <end position="392"/>
    </location>
</feature>
<keyword evidence="2" id="KW-1133">Transmembrane helix</keyword>
<dbReference type="KEGG" id="tan:TA06430"/>
<dbReference type="PANTHER" id="PTHR12984:SF3">
    <property type="entry name" value="N-TERMINAL KINASE-LIKE PROTEIN"/>
    <property type="match status" value="1"/>
</dbReference>
<feature type="transmembrane region" description="Helical" evidence="2">
    <location>
        <begin position="574"/>
        <end position="591"/>
    </location>
</feature>
<dbReference type="RefSeq" id="XP_953850.1">
    <property type="nucleotide sequence ID" value="XM_948757.1"/>
</dbReference>
<dbReference type="PANTHER" id="PTHR12984">
    <property type="entry name" value="SCY1-RELATED S/T PROTEIN KINASE-LIKE"/>
    <property type="match status" value="1"/>
</dbReference>
<proteinExistence type="predicted"/>
<feature type="repeat" description="HEAT" evidence="1">
    <location>
        <begin position="509"/>
        <end position="547"/>
    </location>
</feature>
<dbReference type="Proteomes" id="UP000001950">
    <property type="component" value="Chromosome 1"/>
</dbReference>
<evidence type="ECO:0000256" key="2">
    <source>
        <dbReference type="SAM" id="Phobius"/>
    </source>
</evidence>
<dbReference type="Gene3D" id="1.10.510.10">
    <property type="entry name" value="Transferase(Phosphotransferase) domain 1"/>
    <property type="match status" value="1"/>
</dbReference>
<dbReference type="InterPro" id="IPR051177">
    <property type="entry name" value="CIK-Related_Protein"/>
</dbReference>
<dbReference type="InterPro" id="IPR016024">
    <property type="entry name" value="ARM-type_fold"/>
</dbReference>
<dbReference type="GeneID" id="3864525"/>
<dbReference type="InterPro" id="IPR021133">
    <property type="entry name" value="HEAT_type_2"/>
</dbReference>
<dbReference type="SUPFAM" id="SSF56112">
    <property type="entry name" value="Protein kinase-like (PK-like)"/>
    <property type="match status" value="1"/>
</dbReference>
<reference evidence="3 4" key="1">
    <citation type="journal article" date="2005" name="Science">
        <title>Genome of the host-cell transforming parasite Theileria annulata compared with T. parva.</title>
        <authorList>
            <person name="Pain A."/>
            <person name="Renauld H."/>
            <person name="Berriman M."/>
            <person name="Murphy L."/>
            <person name="Yeats C.A."/>
            <person name="Weir W."/>
            <person name="Kerhornou A."/>
            <person name="Aslett M."/>
            <person name="Bishop R."/>
            <person name="Bouchier C."/>
            <person name="Cochet M."/>
            <person name="Coulson R.M.R."/>
            <person name="Cronin A."/>
            <person name="de Villiers E.P."/>
            <person name="Fraser A."/>
            <person name="Fosker N."/>
            <person name="Gardner M."/>
            <person name="Goble A."/>
            <person name="Griffiths-Jones S."/>
            <person name="Harris D.E."/>
            <person name="Katzer F."/>
            <person name="Larke N."/>
            <person name="Lord A."/>
            <person name="Maser P."/>
            <person name="McKellar S."/>
            <person name="Mooney P."/>
            <person name="Morton F."/>
            <person name="Nene V."/>
            <person name="O'Neil S."/>
            <person name="Price C."/>
            <person name="Quail M.A."/>
            <person name="Rabbinowitsch E."/>
            <person name="Rawlings N.D."/>
            <person name="Rutter S."/>
            <person name="Saunders D."/>
            <person name="Seeger K."/>
            <person name="Shah T."/>
            <person name="Squares R."/>
            <person name="Squares S."/>
            <person name="Tivey A."/>
            <person name="Walker A.R."/>
            <person name="Woodward J."/>
            <person name="Dobbelaere D.A.E."/>
            <person name="Langsley G."/>
            <person name="Rajandream M.A."/>
            <person name="McKeever D."/>
            <person name="Shiels B."/>
            <person name="Tait A."/>
            <person name="Barrell B.G."/>
            <person name="Hall N."/>
        </authorList>
    </citation>
    <scope>NUCLEOTIDE SEQUENCE [LARGE SCALE GENOMIC DNA]</scope>
    <source>
        <strain evidence="4">Ankara</strain>
    </source>
</reference>
<dbReference type="InParanoid" id="Q4UIB7"/>
<dbReference type="OMA" id="NDTSWAG"/>
<accession>Q4UIB7</accession>
<keyword evidence="4" id="KW-1185">Reference proteome</keyword>
<name>Q4UIB7_THEAN</name>
<evidence type="ECO:0000313" key="3">
    <source>
        <dbReference type="EMBL" id="CAI73172.1"/>
    </source>
</evidence>
<protein>
    <submittedName>
        <fullName evidence="3">Uncharacterized protein</fullName>
    </submittedName>
</protein>
<dbReference type="SUPFAM" id="SSF48371">
    <property type="entry name" value="ARM repeat"/>
    <property type="match status" value="1"/>
</dbReference>
<dbReference type="Gene3D" id="1.25.10.10">
    <property type="entry name" value="Leucine-rich Repeat Variant"/>
    <property type="match status" value="1"/>
</dbReference>
<evidence type="ECO:0000256" key="1">
    <source>
        <dbReference type="PROSITE-ProRule" id="PRU00103"/>
    </source>
</evidence>
<dbReference type="InterPro" id="IPR011009">
    <property type="entry name" value="Kinase-like_dom_sf"/>
</dbReference>